<dbReference type="SUPFAM" id="SSF53474">
    <property type="entry name" value="alpha/beta-Hydrolases"/>
    <property type="match status" value="1"/>
</dbReference>
<dbReference type="InterPro" id="IPR029058">
    <property type="entry name" value="AB_hydrolase_fold"/>
</dbReference>
<evidence type="ECO:0000313" key="3">
    <source>
        <dbReference type="Proteomes" id="UP000632774"/>
    </source>
</evidence>
<reference evidence="2 3" key="1">
    <citation type="submission" date="2020-10" db="EMBL/GenBank/DDBJ databases">
        <title>Mucilaginibacter mali sp. nov., isolated from rhizosphere soil of apple orchard.</title>
        <authorList>
            <person name="Lee J.-S."/>
            <person name="Kim H.S."/>
            <person name="Kim J.-S."/>
        </authorList>
    </citation>
    <scope>NUCLEOTIDE SEQUENCE [LARGE SCALE GENOMIC DNA]</scope>
    <source>
        <strain evidence="2 3">KCTC 23157</strain>
    </source>
</reference>
<dbReference type="PANTHER" id="PTHR46331">
    <property type="entry name" value="VALACYCLOVIR HYDROLASE"/>
    <property type="match status" value="1"/>
</dbReference>
<keyword evidence="3" id="KW-1185">Reference proteome</keyword>
<sequence length="259" mass="28113">MEKQQTTGHAPVNGISMYYEIHGEGDMPLVLIHGGGSTIETTFGEILPMLTLNHKVIAVELQAHGRTTDRDTPETFEQDADDVAGLLNYLGVTSANIIGFSNGGTTTLLLANKYAQLVHKIVVIAGAYKRDGFFPGFFDFMPNATIDNMPEALKTAYLKVTPSQDGLLNMFNKDKARMVNFKDYSHDLLKSIKAKTLFMVADKDVISVEHTLQMSRLVEGAQLVVLPGTHGAFIGEAGTAIPGSKLPGITVELINDFLT</sequence>
<dbReference type="PANTHER" id="PTHR46331:SF2">
    <property type="entry name" value="VALACYCLOVIR HYDROLASE"/>
    <property type="match status" value="1"/>
</dbReference>
<name>A0ABR9XM97_9SPHI</name>
<dbReference type="GO" id="GO:0016787">
    <property type="term" value="F:hydrolase activity"/>
    <property type="evidence" value="ECO:0007669"/>
    <property type="project" value="UniProtKB-KW"/>
</dbReference>
<accession>A0ABR9XM97</accession>
<evidence type="ECO:0000313" key="2">
    <source>
        <dbReference type="EMBL" id="MBE9668401.1"/>
    </source>
</evidence>
<dbReference type="Proteomes" id="UP000632774">
    <property type="component" value="Unassembled WGS sequence"/>
</dbReference>
<keyword evidence="2" id="KW-0378">Hydrolase</keyword>
<dbReference type="InterPro" id="IPR000073">
    <property type="entry name" value="AB_hydrolase_1"/>
</dbReference>
<gene>
    <name evidence="2" type="ORF">IRJ18_18670</name>
</gene>
<comment type="caution">
    <text evidence="2">The sequence shown here is derived from an EMBL/GenBank/DDBJ whole genome shotgun (WGS) entry which is preliminary data.</text>
</comment>
<proteinExistence type="predicted"/>
<organism evidence="2 3">
    <name type="scientific">Mucilaginibacter boryungensis</name>
    <dbReference type="NCBI Taxonomy" id="768480"/>
    <lineage>
        <taxon>Bacteria</taxon>
        <taxon>Pseudomonadati</taxon>
        <taxon>Bacteroidota</taxon>
        <taxon>Sphingobacteriia</taxon>
        <taxon>Sphingobacteriales</taxon>
        <taxon>Sphingobacteriaceae</taxon>
        <taxon>Mucilaginibacter</taxon>
    </lineage>
</organism>
<evidence type="ECO:0000259" key="1">
    <source>
        <dbReference type="Pfam" id="PF00561"/>
    </source>
</evidence>
<protein>
    <submittedName>
        <fullName evidence="2">Alpha/beta hydrolase</fullName>
    </submittedName>
</protein>
<feature type="domain" description="AB hydrolase-1" evidence="1">
    <location>
        <begin position="28"/>
        <end position="146"/>
    </location>
</feature>
<dbReference type="EMBL" id="JADFFM010000002">
    <property type="protein sequence ID" value="MBE9668401.1"/>
    <property type="molecule type" value="Genomic_DNA"/>
</dbReference>
<dbReference type="RefSeq" id="WP_194107802.1">
    <property type="nucleotide sequence ID" value="NZ_JADFFM010000002.1"/>
</dbReference>
<dbReference type="Gene3D" id="3.40.50.1820">
    <property type="entry name" value="alpha/beta hydrolase"/>
    <property type="match status" value="1"/>
</dbReference>
<dbReference type="Pfam" id="PF00561">
    <property type="entry name" value="Abhydrolase_1"/>
    <property type="match status" value="1"/>
</dbReference>